<organism evidence="2">
    <name type="scientific">marine sediment metagenome</name>
    <dbReference type="NCBI Taxonomy" id="412755"/>
    <lineage>
        <taxon>unclassified sequences</taxon>
        <taxon>metagenomes</taxon>
        <taxon>ecological metagenomes</taxon>
    </lineage>
</organism>
<gene>
    <name evidence="2" type="ORF">S06H3_56869</name>
</gene>
<sequence length="44" mass="5052">MKRILKKIAKEISKIEDVKAVILYGSLARGEFTSRSDVDLFILR</sequence>
<dbReference type="InterPro" id="IPR043519">
    <property type="entry name" value="NT_sf"/>
</dbReference>
<name>X1QM27_9ZZZZ</name>
<protein>
    <recommendedName>
        <fullName evidence="1">Polymerase nucleotidyl transferase domain-containing protein</fullName>
    </recommendedName>
</protein>
<dbReference type="SUPFAM" id="SSF81301">
    <property type="entry name" value="Nucleotidyltransferase"/>
    <property type="match status" value="1"/>
</dbReference>
<dbReference type="AlphaFoldDB" id="X1QM27"/>
<accession>X1QM27</accession>
<feature type="non-terminal residue" evidence="2">
    <location>
        <position position="44"/>
    </location>
</feature>
<proteinExistence type="predicted"/>
<evidence type="ECO:0000259" key="1">
    <source>
        <dbReference type="Pfam" id="PF01909"/>
    </source>
</evidence>
<dbReference type="GO" id="GO:0016779">
    <property type="term" value="F:nucleotidyltransferase activity"/>
    <property type="evidence" value="ECO:0007669"/>
    <property type="project" value="InterPro"/>
</dbReference>
<feature type="domain" description="Polymerase nucleotidyl transferase" evidence="1">
    <location>
        <begin position="5"/>
        <end position="43"/>
    </location>
</feature>
<dbReference type="CDD" id="cd05403">
    <property type="entry name" value="NT_KNTase_like"/>
    <property type="match status" value="1"/>
</dbReference>
<dbReference type="InterPro" id="IPR002934">
    <property type="entry name" value="Polymerase_NTP_transf_dom"/>
</dbReference>
<evidence type="ECO:0000313" key="2">
    <source>
        <dbReference type="EMBL" id="GAI55851.1"/>
    </source>
</evidence>
<reference evidence="2" key="1">
    <citation type="journal article" date="2014" name="Front. Microbiol.">
        <title>High frequency of phylogenetically diverse reductive dehalogenase-homologous genes in deep subseafloor sedimentary metagenomes.</title>
        <authorList>
            <person name="Kawai M."/>
            <person name="Futagami T."/>
            <person name="Toyoda A."/>
            <person name="Takaki Y."/>
            <person name="Nishi S."/>
            <person name="Hori S."/>
            <person name="Arai W."/>
            <person name="Tsubouchi T."/>
            <person name="Morono Y."/>
            <person name="Uchiyama I."/>
            <person name="Ito T."/>
            <person name="Fujiyama A."/>
            <person name="Inagaki F."/>
            <person name="Takami H."/>
        </authorList>
    </citation>
    <scope>NUCLEOTIDE SEQUENCE</scope>
    <source>
        <strain evidence="2">Expedition CK06-06</strain>
    </source>
</reference>
<comment type="caution">
    <text evidence="2">The sequence shown here is derived from an EMBL/GenBank/DDBJ whole genome shotgun (WGS) entry which is preliminary data.</text>
</comment>
<dbReference type="Pfam" id="PF01909">
    <property type="entry name" value="NTP_transf_2"/>
    <property type="match status" value="1"/>
</dbReference>
<dbReference type="EMBL" id="BARV01036629">
    <property type="protein sequence ID" value="GAI55851.1"/>
    <property type="molecule type" value="Genomic_DNA"/>
</dbReference>
<dbReference type="Gene3D" id="3.30.460.10">
    <property type="entry name" value="Beta Polymerase, domain 2"/>
    <property type="match status" value="1"/>
</dbReference>